<feature type="region of interest" description="Disordered" evidence="1">
    <location>
        <begin position="1"/>
        <end position="68"/>
    </location>
</feature>
<reference evidence="3" key="1">
    <citation type="submission" date="2022-11" db="UniProtKB">
        <authorList>
            <consortium name="WormBaseParasite"/>
        </authorList>
    </citation>
    <scope>IDENTIFICATION</scope>
</reference>
<keyword evidence="2" id="KW-1185">Reference proteome</keyword>
<protein>
    <submittedName>
        <fullName evidence="3">Uncharacterized protein</fullName>
    </submittedName>
</protein>
<feature type="region of interest" description="Disordered" evidence="1">
    <location>
        <begin position="81"/>
        <end position="102"/>
    </location>
</feature>
<dbReference type="WBParaSite" id="jg21346">
    <property type="protein sequence ID" value="jg21346"/>
    <property type="gene ID" value="jg21346"/>
</dbReference>
<evidence type="ECO:0000313" key="2">
    <source>
        <dbReference type="Proteomes" id="UP000887574"/>
    </source>
</evidence>
<organism evidence="2 3">
    <name type="scientific">Ditylenchus dipsaci</name>
    <dbReference type="NCBI Taxonomy" id="166011"/>
    <lineage>
        <taxon>Eukaryota</taxon>
        <taxon>Metazoa</taxon>
        <taxon>Ecdysozoa</taxon>
        <taxon>Nematoda</taxon>
        <taxon>Chromadorea</taxon>
        <taxon>Rhabditida</taxon>
        <taxon>Tylenchina</taxon>
        <taxon>Tylenchomorpha</taxon>
        <taxon>Sphaerularioidea</taxon>
        <taxon>Anguinidae</taxon>
        <taxon>Anguininae</taxon>
        <taxon>Ditylenchus</taxon>
    </lineage>
</organism>
<feature type="compositionally biased region" description="Polar residues" evidence="1">
    <location>
        <begin position="165"/>
        <end position="175"/>
    </location>
</feature>
<evidence type="ECO:0000313" key="3">
    <source>
        <dbReference type="WBParaSite" id="jg21346"/>
    </source>
</evidence>
<feature type="compositionally biased region" description="Low complexity" evidence="1">
    <location>
        <begin position="51"/>
        <end position="62"/>
    </location>
</feature>
<proteinExistence type="predicted"/>
<accession>A0A915DNU9</accession>
<name>A0A915DNU9_9BILA</name>
<evidence type="ECO:0000256" key="1">
    <source>
        <dbReference type="SAM" id="MobiDB-lite"/>
    </source>
</evidence>
<sequence>MWRTPKMMHSPNAPTTINVPPAATATNGSVKWTSAKENATADTSTVNQQVTGTPETPAATTTQSMESSKCRRSQVTTIMAQKRTSSGRHHENGINIPNGFSKKTEINGVNGIQPTAVNSENKILQRVNSEPNKKNGGKWAKWLQCSMGEVSHRKILLRVVSSISDSHSDTLNSAEQEFHETKPQDQSSP</sequence>
<dbReference type="AlphaFoldDB" id="A0A915DNU9"/>
<dbReference type="Proteomes" id="UP000887574">
    <property type="component" value="Unplaced"/>
</dbReference>
<feature type="region of interest" description="Disordered" evidence="1">
    <location>
        <begin position="165"/>
        <end position="189"/>
    </location>
</feature>
<feature type="compositionally biased region" description="Polar residues" evidence="1">
    <location>
        <begin position="12"/>
        <end position="50"/>
    </location>
</feature>